<dbReference type="Proteomes" id="UP000243499">
    <property type="component" value="Chromosome 8"/>
</dbReference>
<dbReference type="AlphaFoldDB" id="A0A2T8I981"/>
<sequence length="49" mass="5916">MRFRVSRCWLKSIKQYWYAITKPFKICACSEDMGSKILQSMMEISYPIF</sequence>
<protein>
    <submittedName>
        <fullName evidence="1">Uncharacterized protein</fullName>
    </submittedName>
</protein>
<gene>
    <name evidence="1" type="ORF">PAHAL_8G175000</name>
</gene>
<dbReference type="EMBL" id="CM008053">
    <property type="protein sequence ID" value="PVH34220.1"/>
    <property type="molecule type" value="Genomic_DNA"/>
</dbReference>
<name>A0A2T8I981_9POAL</name>
<reference evidence="1" key="1">
    <citation type="submission" date="2018-04" db="EMBL/GenBank/DDBJ databases">
        <title>WGS assembly of Panicum hallii.</title>
        <authorList>
            <person name="Lovell J."/>
            <person name="Jenkins J."/>
            <person name="Lowry D."/>
            <person name="Mamidi S."/>
            <person name="Sreedasyam A."/>
            <person name="Weng X."/>
            <person name="Barry K."/>
            <person name="Bonette J."/>
            <person name="Campitelli B."/>
            <person name="Daum C."/>
            <person name="Gordon S."/>
            <person name="Gould B."/>
            <person name="Lipzen A."/>
            <person name="Macqueen A."/>
            <person name="Palacio-Mejia J."/>
            <person name="Plott C."/>
            <person name="Shakirov E."/>
            <person name="Shu S."/>
            <person name="Yoshinaga Y."/>
            <person name="Zane M."/>
            <person name="Rokhsar D."/>
            <person name="Grimwood J."/>
            <person name="Schmutz J."/>
            <person name="Juenger T."/>
        </authorList>
    </citation>
    <scope>NUCLEOTIDE SEQUENCE [LARGE SCALE GENOMIC DNA]</scope>
    <source>
        <strain evidence="1">FIL2</strain>
    </source>
</reference>
<dbReference type="Gramene" id="PVH34220">
    <property type="protein sequence ID" value="PVH34220"/>
    <property type="gene ID" value="PAHAL_8G175000"/>
</dbReference>
<organism evidence="1">
    <name type="scientific">Panicum hallii</name>
    <dbReference type="NCBI Taxonomy" id="206008"/>
    <lineage>
        <taxon>Eukaryota</taxon>
        <taxon>Viridiplantae</taxon>
        <taxon>Streptophyta</taxon>
        <taxon>Embryophyta</taxon>
        <taxon>Tracheophyta</taxon>
        <taxon>Spermatophyta</taxon>
        <taxon>Magnoliopsida</taxon>
        <taxon>Liliopsida</taxon>
        <taxon>Poales</taxon>
        <taxon>Poaceae</taxon>
        <taxon>PACMAD clade</taxon>
        <taxon>Panicoideae</taxon>
        <taxon>Panicodae</taxon>
        <taxon>Paniceae</taxon>
        <taxon>Panicinae</taxon>
        <taxon>Panicum</taxon>
        <taxon>Panicum sect. Panicum</taxon>
    </lineage>
</organism>
<accession>A0A2T8I981</accession>
<evidence type="ECO:0000313" key="1">
    <source>
        <dbReference type="EMBL" id="PVH34220.1"/>
    </source>
</evidence>
<proteinExistence type="predicted"/>